<reference evidence="1 2" key="1">
    <citation type="submission" date="2018-08" db="EMBL/GenBank/DDBJ databases">
        <title>Recombination of ecologically and evolutionarily significant loci maintains genetic cohesion in the Pseudomonas syringae species complex.</title>
        <authorList>
            <person name="Dillon M."/>
            <person name="Thakur S."/>
            <person name="Almeida R.N.D."/>
            <person name="Weir B.S."/>
            <person name="Guttman D.S."/>
        </authorList>
    </citation>
    <scope>NUCLEOTIDE SEQUENCE [LARGE SCALE GENOMIC DNA]</scope>
    <source>
        <strain evidence="1 2">ICMP 9749</strain>
    </source>
</reference>
<sequence>MTPFAEKLKQTAEVFFIDPIENKAVGCVHTQLVAFGFDL</sequence>
<proteinExistence type="predicted"/>
<organism evidence="1 2">
    <name type="scientific">Pseudomonas avellanae</name>
    <dbReference type="NCBI Taxonomy" id="46257"/>
    <lineage>
        <taxon>Bacteria</taxon>
        <taxon>Pseudomonadati</taxon>
        <taxon>Pseudomonadota</taxon>
        <taxon>Gammaproteobacteria</taxon>
        <taxon>Pseudomonadales</taxon>
        <taxon>Pseudomonadaceae</taxon>
        <taxon>Pseudomonas</taxon>
    </lineage>
</organism>
<comment type="caution">
    <text evidence="1">The sequence shown here is derived from an EMBL/GenBank/DDBJ whole genome shotgun (WGS) entry which is preliminary data.</text>
</comment>
<dbReference type="AlphaFoldDB" id="A0A3M5TLA8"/>
<dbReference type="EMBL" id="RBTX01000327">
    <property type="protein sequence ID" value="RMU33858.1"/>
    <property type="molecule type" value="Genomic_DNA"/>
</dbReference>
<accession>A0A3M5TLA8</accession>
<evidence type="ECO:0000313" key="2">
    <source>
        <dbReference type="Proteomes" id="UP000281514"/>
    </source>
</evidence>
<protein>
    <submittedName>
        <fullName evidence="1">Uncharacterized protein</fullName>
    </submittedName>
</protein>
<dbReference type="Proteomes" id="UP000281514">
    <property type="component" value="Unassembled WGS sequence"/>
</dbReference>
<name>A0A3M5TLA8_9PSED</name>
<gene>
    <name evidence="1" type="ORF">ALP32_103994</name>
</gene>
<evidence type="ECO:0000313" key="1">
    <source>
        <dbReference type="EMBL" id="RMU33858.1"/>
    </source>
</evidence>